<comment type="subcellular location">
    <subcellularLocation>
        <location evidence="1">Cell membrane</location>
        <topology evidence="1">Lipid-anchor</topology>
        <topology evidence="1">GPI-anchor</topology>
    </subcellularLocation>
</comment>
<dbReference type="InterPro" id="IPR026144">
    <property type="entry name" value="Neuritin_fam"/>
</dbReference>
<name>A0A2D0T6U3_ICTPU</name>
<dbReference type="OMA" id="CQDEAVE"/>
<reference evidence="11" key="2">
    <citation type="submission" date="2025-08" db="UniProtKB">
        <authorList>
            <consortium name="RefSeq"/>
        </authorList>
    </citation>
    <scope>IDENTIFICATION</scope>
    <source>
        <tissue evidence="11">Blood</tissue>
    </source>
</reference>
<dbReference type="CTD" id="449839"/>
<evidence type="ECO:0000256" key="6">
    <source>
        <dbReference type="ARBA" id="ARBA00023136"/>
    </source>
</evidence>
<evidence type="ECO:0000313" key="11">
    <source>
        <dbReference type="RefSeq" id="XP_017350612.1"/>
    </source>
</evidence>
<gene>
    <name evidence="11" type="primary">nrn1b</name>
</gene>
<reference evidence="10" key="1">
    <citation type="journal article" date="2016" name="Nat. Commun.">
        <title>The channel catfish genome sequence provides insights into the evolution of scale formation in teleosts.</title>
        <authorList>
            <person name="Liu Z."/>
            <person name="Liu S."/>
            <person name="Yao J."/>
            <person name="Bao L."/>
            <person name="Zhang J."/>
            <person name="Li Y."/>
            <person name="Jiang C."/>
            <person name="Sun L."/>
            <person name="Wang R."/>
            <person name="Zhang Y."/>
            <person name="Zhou T."/>
            <person name="Zeng Q."/>
            <person name="Fu Q."/>
            <person name="Gao S."/>
            <person name="Li N."/>
            <person name="Koren S."/>
            <person name="Jiang Y."/>
            <person name="Zimin A."/>
            <person name="Xu P."/>
            <person name="Phillippy A.M."/>
            <person name="Geng X."/>
            <person name="Song L."/>
            <person name="Sun F."/>
            <person name="Li C."/>
            <person name="Wang X."/>
            <person name="Chen A."/>
            <person name="Jin Y."/>
            <person name="Yuan Z."/>
            <person name="Yang Y."/>
            <person name="Tan S."/>
            <person name="Peatman E."/>
            <person name="Lu J."/>
            <person name="Qin Z."/>
            <person name="Dunham R."/>
            <person name="Li Z."/>
            <person name="Sonstegard T."/>
            <person name="Feng J."/>
            <person name="Danzmann R.G."/>
            <person name="Schroeder S."/>
            <person name="Scheffler B."/>
            <person name="Duke M.V."/>
            <person name="Ballard L."/>
            <person name="Kucuktas H."/>
            <person name="Kaltenboeck L."/>
            <person name="Liu H."/>
            <person name="Armbruster J."/>
            <person name="Xie Y."/>
            <person name="Kirby M.L."/>
            <person name="Tian Y."/>
            <person name="Flanagan M.E."/>
            <person name="Mu W."/>
            <person name="Waldbieser G.C."/>
        </authorList>
    </citation>
    <scope>NUCLEOTIDE SEQUENCE [LARGE SCALE GENOMIC DNA]</scope>
    <source>
        <strain evidence="10">SDA103</strain>
    </source>
</reference>
<dbReference type="PANTHER" id="PTHR15902:SF1">
    <property type="entry name" value="NEURITIN"/>
    <property type="match status" value="1"/>
</dbReference>
<dbReference type="GO" id="GO:0005886">
    <property type="term" value="C:plasma membrane"/>
    <property type="evidence" value="ECO:0007669"/>
    <property type="project" value="UniProtKB-SubCell"/>
</dbReference>
<dbReference type="KEGG" id="ipu:108280273"/>
<proteinExistence type="inferred from homology"/>
<protein>
    <submittedName>
        <fullName evidence="11">Neuritin 1b</fullName>
    </submittedName>
</protein>
<dbReference type="STRING" id="7998.ENSIPUP00000004815"/>
<keyword evidence="7" id="KW-0325">Glycoprotein</keyword>
<evidence type="ECO:0000256" key="3">
    <source>
        <dbReference type="ARBA" id="ARBA00022475"/>
    </source>
</evidence>
<keyword evidence="3" id="KW-1003">Cell membrane</keyword>
<keyword evidence="6" id="KW-0472">Membrane</keyword>
<evidence type="ECO:0000313" key="10">
    <source>
        <dbReference type="Proteomes" id="UP000221080"/>
    </source>
</evidence>
<keyword evidence="10" id="KW-1185">Reference proteome</keyword>
<sequence>MGFTLTDRHGSLLCLLQLASLLRAVSSAGACETVFKGFSDCLLSLGGNMLNHPQDLDDLENLDTVCSYWSEFLLCTSAAVAGCQDEAVELWEKLKAPSGSLNYKGSLFELCSKDNGASGLGFPLELIVWAMTLSKLVMWVIFE</sequence>
<dbReference type="GO" id="GO:1990138">
    <property type="term" value="P:neuron projection extension"/>
    <property type="evidence" value="ECO:0007669"/>
    <property type="project" value="TreeGrafter"/>
</dbReference>
<accession>A0A2D0T6U3</accession>
<evidence type="ECO:0000256" key="7">
    <source>
        <dbReference type="ARBA" id="ARBA00023180"/>
    </source>
</evidence>
<keyword evidence="8" id="KW-0449">Lipoprotein</keyword>
<dbReference type="AlphaFoldDB" id="A0A2D0T6U3"/>
<dbReference type="RefSeq" id="XP_017350612.1">
    <property type="nucleotide sequence ID" value="XM_017495123.3"/>
</dbReference>
<evidence type="ECO:0000256" key="9">
    <source>
        <dbReference type="SAM" id="SignalP"/>
    </source>
</evidence>
<dbReference type="GO" id="GO:0098552">
    <property type="term" value="C:side of membrane"/>
    <property type="evidence" value="ECO:0007669"/>
    <property type="project" value="UniProtKB-KW"/>
</dbReference>
<keyword evidence="5 9" id="KW-0732">Signal</keyword>
<feature type="signal peptide" evidence="9">
    <location>
        <begin position="1"/>
        <end position="27"/>
    </location>
</feature>
<dbReference type="Pfam" id="PF15056">
    <property type="entry name" value="NRN1"/>
    <property type="match status" value="1"/>
</dbReference>
<dbReference type="OrthoDB" id="9928047at2759"/>
<feature type="chain" id="PRO_5012926252" evidence="9">
    <location>
        <begin position="28"/>
        <end position="143"/>
    </location>
</feature>
<evidence type="ECO:0000256" key="2">
    <source>
        <dbReference type="ARBA" id="ARBA00008377"/>
    </source>
</evidence>
<evidence type="ECO:0000256" key="1">
    <source>
        <dbReference type="ARBA" id="ARBA00004609"/>
    </source>
</evidence>
<evidence type="ECO:0000256" key="8">
    <source>
        <dbReference type="ARBA" id="ARBA00023288"/>
    </source>
</evidence>
<dbReference type="GeneID" id="108280273"/>
<evidence type="ECO:0000256" key="5">
    <source>
        <dbReference type="ARBA" id="ARBA00022729"/>
    </source>
</evidence>
<comment type="similarity">
    <text evidence="2">Belongs to the neuritin family.</text>
</comment>
<evidence type="ECO:0000256" key="4">
    <source>
        <dbReference type="ARBA" id="ARBA00022622"/>
    </source>
</evidence>
<organism evidence="10 11">
    <name type="scientific">Ictalurus punctatus</name>
    <name type="common">Channel catfish</name>
    <name type="synonym">Silurus punctatus</name>
    <dbReference type="NCBI Taxonomy" id="7998"/>
    <lineage>
        <taxon>Eukaryota</taxon>
        <taxon>Metazoa</taxon>
        <taxon>Chordata</taxon>
        <taxon>Craniata</taxon>
        <taxon>Vertebrata</taxon>
        <taxon>Euteleostomi</taxon>
        <taxon>Actinopterygii</taxon>
        <taxon>Neopterygii</taxon>
        <taxon>Teleostei</taxon>
        <taxon>Ostariophysi</taxon>
        <taxon>Siluriformes</taxon>
        <taxon>Ictaluridae</taxon>
        <taxon>Ictalurus</taxon>
    </lineage>
</organism>
<dbReference type="Proteomes" id="UP000221080">
    <property type="component" value="Chromosome 20"/>
</dbReference>
<dbReference type="PANTHER" id="PTHR15902">
    <property type="entry name" value="NEURITIN-RELATED"/>
    <property type="match status" value="1"/>
</dbReference>
<keyword evidence="4" id="KW-0336">GPI-anchor</keyword>